<proteinExistence type="predicted"/>
<reference evidence="2" key="1">
    <citation type="journal article" date="2021" name="PeerJ">
        <title>Extensive microbial diversity within the chicken gut microbiome revealed by metagenomics and culture.</title>
        <authorList>
            <person name="Gilroy R."/>
            <person name="Ravi A."/>
            <person name="Getino M."/>
            <person name="Pursley I."/>
            <person name="Horton D.L."/>
            <person name="Alikhan N.F."/>
            <person name="Baker D."/>
            <person name="Gharbi K."/>
            <person name="Hall N."/>
            <person name="Watson M."/>
            <person name="Adriaenssens E.M."/>
            <person name="Foster-Nyarko E."/>
            <person name="Jarju S."/>
            <person name="Secka A."/>
            <person name="Antonio M."/>
            <person name="Oren A."/>
            <person name="Chaudhuri R.R."/>
            <person name="La Ragione R."/>
            <person name="Hildebrand F."/>
            <person name="Pallen M.J."/>
        </authorList>
    </citation>
    <scope>NUCLEOTIDE SEQUENCE</scope>
    <source>
        <strain evidence="2">23274</strain>
    </source>
</reference>
<comment type="caution">
    <text evidence="2">The sequence shown here is derived from an EMBL/GenBank/DDBJ whole genome shotgun (WGS) entry which is preliminary data.</text>
</comment>
<protein>
    <submittedName>
        <fullName evidence="2">M60 family metallopeptidase</fullName>
    </submittedName>
</protein>
<dbReference type="InterPro" id="IPR051244">
    <property type="entry name" value="TCAF"/>
</dbReference>
<dbReference type="InterPro" id="IPR031161">
    <property type="entry name" value="Peptidase_M60_dom"/>
</dbReference>
<accession>A0A9D1UZ88</accession>
<gene>
    <name evidence="2" type="ORF">H9863_03525</name>
</gene>
<dbReference type="PROSITE" id="PS51723">
    <property type="entry name" value="PEPTIDASE_M60"/>
    <property type="match status" value="1"/>
</dbReference>
<dbReference type="SMART" id="SM01276">
    <property type="entry name" value="M60-like"/>
    <property type="match status" value="1"/>
</dbReference>
<dbReference type="PANTHER" id="PTHR15730">
    <property type="entry name" value="EXPERIMENTAL AUTOIMMUNE PROSTATITIS ANTIGEN 2-RELATED"/>
    <property type="match status" value="1"/>
</dbReference>
<sequence>YGQWGKVEVWAQCEGDADFSQVMTMDCGYSTNTISMFFPETLENPEAIKFVVNSGDGGYVSCAEVEFYQYGASNFDPLTLFTDETCSELKDGITQTDIDNCVNGFYRDIASQLLDGTYPSEFRIQTYRAYPNSAEEASENKIQFAYSRLDNPTGISVSEGEEVVVFVGPMGGQAISIGVQNLDVSSGDGYGVTTYGLTEGVNKITMGKEGLLYVMYNTSDYETAPEVKIHIASGEVNGYFDVRKHTAEDWDRLFSVLGPNTMFDIVGNYAHLTFPRNLLVLSNGADLIEIYDEMVEQEQVFMGLRKYDRMFGNRMYFHVMYSNYMYATTYHTAYNSSTLSSILNANNFKTGGYWGPAHEVGHCNQTRGLVWVGMTEVTNNILALHVQTYWGNESRLISENRYETAMTKTFSTGQAHCQEEEVFCQLVPFWQLELYMNKVLGNSDFYKDVFEHLRTNPTLSTAGDQQTEFVANCSDQAGLNLFDFFERWGFLTPIDEHVGDYSGGQMTVTEARVEEIRSRVEEYPKPAAAFEYITDENYELFQEPFGTVSVGSVSVVGGTEVSIEGCSNAVAYEVYDEADSLLFVSPAATNEQDVTFTLTTSWAEGFKVYAIAADGSRTEITAVREE</sequence>
<dbReference type="Proteomes" id="UP000824202">
    <property type="component" value="Unassembled WGS sequence"/>
</dbReference>
<evidence type="ECO:0000313" key="2">
    <source>
        <dbReference type="EMBL" id="HIX03172.1"/>
    </source>
</evidence>
<dbReference type="Gene3D" id="1.10.390.30">
    <property type="entry name" value="Peptidase M60, enhancin-like domain 3"/>
    <property type="match status" value="1"/>
</dbReference>
<dbReference type="Gene3D" id="3.40.390.80">
    <property type="entry name" value="Peptidase M60, enhancin-like domain 2"/>
    <property type="match status" value="1"/>
</dbReference>
<dbReference type="PANTHER" id="PTHR15730:SF5">
    <property type="entry name" value="SI:CH211-210B2.2-RELATED"/>
    <property type="match status" value="1"/>
</dbReference>
<dbReference type="InterPro" id="IPR042279">
    <property type="entry name" value="Pep_M60_3"/>
</dbReference>
<feature type="domain" description="Peptidase M60" evidence="1">
    <location>
        <begin position="148"/>
        <end position="437"/>
    </location>
</feature>
<dbReference type="AlphaFoldDB" id="A0A9D1UZ88"/>
<dbReference type="EMBL" id="DXFT01000071">
    <property type="protein sequence ID" value="HIX03172.1"/>
    <property type="molecule type" value="Genomic_DNA"/>
</dbReference>
<organism evidence="2 3">
    <name type="scientific">Candidatus Odoribacter faecigallinarum</name>
    <dbReference type="NCBI Taxonomy" id="2838706"/>
    <lineage>
        <taxon>Bacteria</taxon>
        <taxon>Pseudomonadati</taxon>
        <taxon>Bacteroidota</taxon>
        <taxon>Bacteroidia</taxon>
        <taxon>Bacteroidales</taxon>
        <taxon>Odoribacteraceae</taxon>
        <taxon>Odoribacter</taxon>
    </lineage>
</organism>
<name>A0A9D1UZ88_9BACT</name>
<evidence type="ECO:0000259" key="1">
    <source>
        <dbReference type="PROSITE" id="PS51723"/>
    </source>
</evidence>
<feature type="non-terminal residue" evidence="2">
    <location>
        <position position="1"/>
    </location>
</feature>
<reference evidence="2" key="2">
    <citation type="submission" date="2021-04" db="EMBL/GenBank/DDBJ databases">
        <authorList>
            <person name="Gilroy R."/>
        </authorList>
    </citation>
    <scope>NUCLEOTIDE SEQUENCE</scope>
    <source>
        <strain evidence="2">23274</strain>
    </source>
</reference>
<dbReference type="Gene3D" id="2.60.120.1250">
    <property type="entry name" value="Peptidase M60, enhancin-like domain 1"/>
    <property type="match status" value="1"/>
</dbReference>
<evidence type="ECO:0000313" key="3">
    <source>
        <dbReference type="Proteomes" id="UP000824202"/>
    </source>
</evidence>
<dbReference type="Pfam" id="PF13402">
    <property type="entry name" value="Peptidase_M60"/>
    <property type="match status" value="1"/>
</dbReference>